<dbReference type="Proteomes" id="UP000830167">
    <property type="component" value="Chromosome"/>
</dbReference>
<sequence length="256" mass="27691">MKIGNSVAHKHSHLQQTNIINPKAGLVYEGKVIQVNPNDSSVDVRLYDGQILRNVRVLFPSANTIAGFRYLVSIQNNNPQNSEKGIIEDGQLTHIQDTLATIVYVQGFTLAPRCIGFSFPNDAQMHIDEQGLAMFRHESGVYSLTDKSGHHEIHFPDGSYMIMAEDTNPRTLTSGEQVQPWNPPTTTTPYNLTINLAQQGITISVQNGNVTISGAKQIQFSAHDSSGDSASLTINGAGSVTASKTISGTTTNATIV</sequence>
<keyword evidence="2" id="KW-1185">Reference proteome</keyword>
<reference evidence="1" key="1">
    <citation type="submission" date="2021-12" db="EMBL/GenBank/DDBJ databases">
        <title>Alicyclobacillaceae gen. nov., sp. nov., isolated from chalcocite enrichment system.</title>
        <authorList>
            <person name="Jiang Z."/>
        </authorList>
    </citation>
    <scope>NUCLEOTIDE SEQUENCE</scope>
    <source>
        <strain evidence="1">MYW30-H2</strain>
    </source>
</reference>
<dbReference type="RefSeq" id="WP_347437460.1">
    <property type="nucleotide sequence ID" value="NZ_CP089291.1"/>
</dbReference>
<accession>A0ABY4CJR8</accession>
<gene>
    <name evidence="1" type="ORF">LSG31_00310</name>
</gene>
<proteinExistence type="predicted"/>
<evidence type="ECO:0000313" key="2">
    <source>
        <dbReference type="Proteomes" id="UP000830167"/>
    </source>
</evidence>
<evidence type="ECO:0000313" key="1">
    <source>
        <dbReference type="EMBL" id="UOF90760.1"/>
    </source>
</evidence>
<organism evidence="1 2">
    <name type="scientific">Fodinisporobacter ferrooxydans</name>
    <dbReference type="NCBI Taxonomy" id="2901836"/>
    <lineage>
        <taxon>Bacteria</taxon>
        <taxon>Bacillati</taxon>
        <taxon>Bacillota</taxon>
        <taxon>Bacilli</taxon>
        <taxon>Bacillales</taxon>
        <taxon>Alicyclobacillaceae</taxon>
        <taxon>Fodinisporobacter</taxon>
    </lineage>
</organism>
<evidence type="ECO:0008006" key="3">
    <source>
        <dbReference type="Google" id="ProtNLM"/>
    </source>
</evidence>
<protein>
    <recommendedName>
        <fullName evidence="3">Gp5/Type VI secretion system Vgr protein OB-fold domain-containing protein</fullName>
    </recommendedName>
</protein>
<dbReference type="EMBL" id="CP089291">
    <property type="protein sequence ID" value="UOF90760.1"/>
    <property type="molecule type" value="Genomic_DNA"/>
</dbReference>
<name>A0ABY4CJR8_9BACL</name>